<keyword evidence="7" id="KW-1090">Inhibition of host innate immune response by virus</keyword>
<protein>
    <recommendedName>
        <fullName evidence="10">Protein V2</fullName>
    </recommendedName>
</protein>
<feature type="region of interest" description="Disordered" evidence="11">
    <location>
        <begin position="100"/>
        <end position="119"/>
    </location>
</feature>
<dbReference type="Pfam" id="PF01524">
    <property type="entry name" value="Gemini_V2"/>
    <property type="match status" value="1"/>
</dbReference>
<evidence type="ECO:0000313" key="13">
    <source>
        <dbReference type="EMBL" id="AAK16436.1"/>
    </source>
</evidence>
<evidence type="ECO:0000256" key="9">
    <source>
        <dbReference type="ARBA" id="ARBA00023280"/>
    </source>
</evidence>
<comment type="subcellular location">
    <subcellularLocation>
        <location evidence="2 10">Host cytoplasm</location>
        <location evidence="2 10">Host perinuclear region</location>
    </subcellularLocation>
</comment>
<keyword evidence="5 10" id="KW-0941">Suppressor of RNA silencing</keyword>
<comment type="subunit">
    <text evidence="4 10">Interacts with host SGS3.</text>
</comment>
<evidence type="ECO:0000256" key="1">
    <source>
        <dbReference type="ARBA" id="ARBA00003603"/>
    </source>
</evidence>
<evidence type="ECO:0000256" key="8">
    <source>
        <dbReference type="ARBA" id="ARBA00023200"/>
    </source>
</evidence>
<dbReference type="InterPro" id="IPR002511">
    <property type="entry name" value="Gemini_V2"/>
</dbReference>
<dbReference type="GO" id="GO:0044220">
    <property type="term" value="C:host cell perinuclear region of cytoplasm"/>
    <property type="evidence" value="ECO:0007669"/>
    <property type="project" value="UniProtKB-SubCell"/>
</dbReference>
<evidence type="ECO:0000256" key="4">
    <source>
        <dbReference type="ARBA" id="ARBA00011105"/>
    </source>
</evidence>
<accession>Q992L9</accession>
<keyword evidence="14" id="KW-1185">Reference proteome</keyword>
<keyword evidence="6 10" id="KW-0945">Host-virus interaction</keyword>
<evidence type="ECO:0000259" key="12">
    <source>
        <dbReference type="Pfam" id="PF03716"/>
    </source>
</evidence>
<dbReference type="OrthoDB" id="14447at10239"/>
<dbReference type="GO" id="GO:0060967">
    <property type="term" value="P:negative regulation of gene silencing by regulatory ncRNA"/>
    <property type="evidence" value="ECO:0007669"/>
    <property type="project" value="InterPro"/>
</dbReference>
<dbReference type="Proteomes" id="UP000202916">
    <property type="component" value="Segment DNA A"/>
</dbReference>
<dbReference type="GeneID" id="1483143"/>
<dbReference type="GO" id="GO:0052170">
    <property type="term" value="P:symbiont-mediated suppression of host innate immune response"/>
    <property type="evidence" value="ECO:0007669"/>
    <property type="project" value="UniProtKB-KW"/>
</dbReference>
<name>Q992L9_9GEMI</name>
<organism evidence="13 14">
    <name type="scientific">Tomato leaf curl Malaysia virus</name>
    <dbReference type="NCBI Taxonomy" id="223346"/>
    <lineage>
        <taxon>Viruses</taxon>
        <taxon>Monodnaviria</taxon>
        <taxon>Shotokuvirae</taxon>
        <taxon>Cressdnaviricota</taxon>
        <taxon>Repensiviricetes</taxon>
        <taxon>Geplafuvirales</taxon>
        <taxon>Geminiviridae</taxon>
        <taxon>Begomovirus</taxon>
        <taxon>Begomovirus solanummalaysiaense</taxon>
    </lineage>
</organism>
<comment type="similarity">
    <text evidence="3 10">Belongs to the geminiviridae protein AV2/V2 family.</text>
</comment>
<evidence type="ECO:0000256" key="7">
    <source>
        <dbReference type="ARBA" id="ARBA00022632"/>
    </source>
</evidence>
<gene>
    <name evidence="13" type="primary">V2</name>
</gene>
<dbReference type="KEGG" id="vg:1483143"/>
<evidence type="ECO:0000256" key="5">
    <source>
        <dbReference type="ARBA" id="ARBA00022463"/>
    </source>
</evidence>
<evidence type="ECO:0000256" key="11">
    <source>
        <dbReference type="SAM" id="MobiDB-lite"/>
    </source>
</evidence>
<dbReference type="GO" id="GO:0019028">
    <property type="term" value="C:viral capsid"/>
    <property type="evidence" value="ECO:0007669"/>
    <property type="project" value="UniProtKB-KW"/>
</dbReference>
<comment type="function">
    <text evidence="1 10">Through its interaction with host SGS3, acts as a suppressor of RNA-mediated gene silencing, also known as post-transcriptional gene silencing (PTGS), a mechanism of plant viral defense that limits the accumulation of viral RNAs.</text>
</comment>
<evidence type="ECO:0000256" key="2">
    <source>
        <dbReference type="ARBA" id="ARBA00004407"/>
    </source>
</evidence>
<keyword evidence="9" id="KW-0899">Viral immunoevasion</keyword>
<keyword evidence="8 10" id="KW-1035">Host cytoplasm</keyword>
<evidence type="ECO:0000256" key="3">
    <source>
        <dbReference type="ARBA" id="ARBA00009397"/>
    </source>
</evidence>
<sequence>MTNMWDPLLNEFPETVHGLRCMLAKKYVQEVQKTYSPDTIGYDLFCDLINLLNTKNYEQASSRYSHFYARLQGTPPSELRHPIFQPCCCPHCPRHKQKASMDTEAHVSEAQNVQNVQKP</sequence>
<keyword evidence="13" id="KW-0167">Capsid protein</keyword>
<evidence type="ECO:0000313" key="14">
    <source>
        <dbReference type="Proteomes" id="UP000202916"/>
    </source>
</evidence>
<feature type="compositionally biased region" description="Polar residues" evidence="11">
    <location>
        <begin position="109"/>
        <end position="119"/>
    </location>
</feature>
<evidence type="ECO:0000256" key="6">
    <source>
        <dbReference type="ARBA" id="ARBA00022581"/>
    </source>
</evidence>
<dbReference type="InterPro" id="IPR005159">
    <property type="entry name" value="WCCH"/>
</dbReference>
<reference evidence="13 14" key="1">
    <citation type="journal article" date="1998" name="Zhi Wu Bao Hu Xue Hui Hui Kan">
        <title>A new geminivirus associated with a leaf curl disease of tomato in Malaysia.</title>
        <authorList>
            <person name="Shih S.L."/>
            <person name="Roff M.M.N."/>
            <person name="Nakhla M.K."/>
            <person name="Maxwell D.P."/>
            <person name="Green S.K."/>
        </authorList>
    </citation>
    <scope>NUCLEOTIDE SEQUENCE [LARGE SCALE GENOMIC DNA]</scope>
</reference>
<keyword evidence="13" id="KW-0946">Virion</keyword>
<dbReference type="EMBL" id="AF327436">
    <property type="protein sequence ID" value="AAK16436.1"/>
    <property type="molecule type" value="Genomic_DNA"/>
</dbReference>
<evidence type="ECO:0000256" key="10">
    <source>
        <dbReference type="RuleBase" id="RU364051"/>
    </source>
</evidence>
<dbReference type="Pfam" id="PF03716">
    <property type="entry name" value="WCCH"/>
    <property type="match status" value="1"/>
</dbReference>
<feature type="domain" description="WCCH motif" evidence="12">
    <location>
        <begin position="82"/>
        <end position="106"/>
    </location>
</feature>
<dbReference type="RefSeq" id="NP_808828.1">
    <property type="nucleotide sequence ID" value="NC_004648.1"/>
</dbReference>
<proteinExistence type="inferred from homology"/>